<accession>W6I1R0</accession>
<dbReference type="Pfam" id="PF20089">
    <property type="entry name" value="DUF6481"/>
    <property type="match status" value="1"/>
</dbReference>
<evidence type="ECO:0000313" key="2">
    <source>
        <dbReference type="EMBL" id="AHJ62066.1"/>
    </source>
</evidence>
<dbReference type="EMBL" id="CP003181">
    <property type="protein sequence ID" value="AHJ62066.1"/>
    <property type="molecule type" value="Genomic_DNA"/>
</dbReference>
<reference evidence="5" key="2">
    <citation type="submission" date="2016-11" db="EMBL/GenBank/DDBJ databases">
        <title>Comparative genomic and phenotypic analysis of Granulibacter bethesdensis clinical isolates from patients with chronic granulomatous disease.</title>
        <authorList>
            <person name="Zarember K.A."/>
            <person name="Porcella S.F."/>
            <person name="Chu J."/>
            <person name="Ding L."/>
            <person name="Dahlstrom E."/>
            <person name="Barbian K."/>
            <person name="Martens C."/>
            <person name="Sykora L."/>
            <person name="Kramer S."/>
            <person name="Pettinato A.M."/>
            <person name="Hong H."/>
            <person name="Wald G."/>
            <person name="Berg L.J."/>
            <person name="Rogge L.S."/>
            <person name="Greenberg D.E."/>
            <person name="Falcone E.L."/>
            <person name="Neves J.F."/>
            <person name="Simoes M.J."/>
            <person name="Casal M."/>
            <person name="Rodriguez-Lopez F.C."/>
            <person name="Zelazny A."/>
            <person name="Gallin J.I."/>
            <person name="Holland S.M."/>
        </authorList>
    </citation>
    <scope>NUCLEOTIDE SEQUENCE [LARGE SCALE GENOMIC DNA]</scope>
    <source>
        <strain evidence="5">NIH9.1</strain>
    </source>
</reference>
<feature type="coiled-coil region" evidence="1">
    <location>
        <begin position="39"/>
        <end position="113"/>
    </location>
</feature>
<dbReference type="GeneID" id="69744564"/>
<evidence type="ECO:0000313" key="3">
    <source>
        <dbReference type="EMBL" id="APH53532.1"/>
    </source>
</evidence>
<dbReference type="InterPro" id="IPR045510">
    <property type="entry name" value="DUF6481"/>
</dbReference>
<gene>
    <name evidence="2" type="ORF">GbCGDNIH3_0305</name>
    <name evidence="3" type="ORF">GbCGDNIH9_0305</name>
</gene>
<evidence type="ECO:0000313" key="5">
    <source>
        <dbReference type="Proteomes" id="UP000182373"/>
    </source>
</evidence>
<sequence>MSAFKFNAFNDRREAAAKAKAAMLDRFKSAPSLDDPDIKQKLEEQRIAYEAREARLAERKRLKAEEAARIAAEKAAAEKARIEEERAHEAAKAAAAVEEKARALALLAEQKAERDRRYAARKARTGRK</sequence>
<name>A0A1L3R8U1_9PROT</name>
<dbReference type="Proteomes" id="UP000182373">
    <property type="component" value="Chromosome"/>
</dbReference>
<dbReference type="RefSeq" id="WP_011631013.1">
    <property type="nucleotide sequence ID" value="NZ_CP003181.2"/>
</dbReference>
<accession>A0A1L3R8U1</accession>
<dbReference type="EMBL" id="CP018191">
    <property type="protein sequence ID" value="APH53532.1"/>
    <property type="molecule type" value="Genomic_DNA"/>
</dbReference>
<organism evidence="2 4">
    <name type="scientific">Granulibacter bethesdensis</name>
    <dbReference type="NCBI Taxonomy" id="364410"/>
    <lineage>
        <taxon>Bacteria</taxon>
        <taxon>Pseudomonadati</taxon>
        <taxon>Pseudomonadota</taxon>
        <taxon>Alphaproteobacteria</taxon>
        <taxon>Acetobacterales</taxon>
        <taxon>Acetobacteraceae</taxon>
        <taxon>Granulibacter</taxon>
    </lineage>
</organism>
<dbReference type="KEGG" id="gbc:GbCGDNIH3_0305"/>
<reference evidence="4" key="1">
    <citation type="submission" date="2012-06" db="EMBL/GenBank/DDBJ databases">
        <title>Genome analysis of multiple Granulibacter bethesdensis isolates demonstrates substantial genome diversity.</title>
        <authorList>
            <person name="Greenberg D.E."/>
            <person name="Porcella S.F."/>
            <person name="Zarember K."/>
            <person name="Zelazny A.M."/>
            <person name="Bruno D."/>
            <person name="Martens C."/>
            <person name="Barbian K.D."/>
            <person name="Jaske E."/>
            <person name="Holland S.M."/>
        </authorList>
    </citation>
    <scope>NUCLEOTIDE SEQUENCE [LARGE SCALE GENOMIC DNA]</scope>
    <source>
        <strain evidence="4">CGDNIH3</strain>
    </source>
</reference>
<proteinExistence type="predicted"/>
<keyword evidence="1" id="KW-0175">Coiled coil</keyword>
<protein>
    <submittedName>
        <fullName evidence="2">Uncharacterized protein</fullName>
    </submittedName>
</protein>
<evidence type="ECO:0000256" key="1">
    <source>
        <dbReference type="SAM" id="Coils"/>
    </source>
</evidence>
<dbReference type="AlphaFoldDB" id="A0A1L3R8U1"/>
<evidence type="ECO:0000313" key="4">
    <source>
        <dbReference type="Proteomes" id="UP000019438"/>
    </source>
</evidence>
<reference evidence="2" key="3">
    <citation type="submission" date="2017-08" db="EMBL/GenBank/DDBJ databases">
        <title>Comparative genomic and phenotypic analysis of Granulibacter bethesdensis clinical isolates from patients with chronic granulomatous disease.</title>
        <authorList>
            <person name="Zarember K.A."/>
            <person name="Porcella S.F."/>
            <person name="Chu J."/>
            <person name="Ding L."/>
            <person name="Dahlstrom E."/>
            <person name="Barbian K."/>
            <person name="Martens C."/>
            <person name="Sykora L."/>
            <person name="Kramer S."/>
            <person name="Pettinato A.M."/>
            <person name="Hong H."/>
            <person name="Wald G."/>
            <person name="Berg L.J."/>
            <person name="Rogge L.S."/>
            <person name="Greenberg D.E."/>
            <person name="Falcone E.L."/>
            <person name="Neves J.F."/>
            <person name="Simoes M.J."/>
            <person name="Casal M."/>
            <person name="Rodriguez-Lopez F.C."/>
            <person name="Zelazny A.M."/>
            <person name="Gallin J.I."/>
            <person name="Holland S.M."/>
        </authorList>
    </citation>
    <scope>NUCLEOTIDE SEQUENCE</scope>
    <source>
        <strain evidence="2">NIH3.1</strain>
        <strain evidence="3">NIH9.1</strain>
    </source>
</reference>
<dbReference type="Proteomes" id="UP000019438">
    <property type="component" value="Chromosome"/>
</dbReference>
<dbReference type="KEGG" id="gbh:GbCGDNIH2_0305"/>
<dbReference type="OMA" id="MTRFKEY"/>